<dbReference type="Proteomes" id="UP000887575">
    <property type="component" value="Unassembled WGS sequence"/>
</dbReference>
<evidence type="ECO:0000259" key="3">
    <source>
        <dbReference type="PROSITE" id="PS01031"/>
    </source>
</evidence>
<dbReference type="GO" id="GO:0005737">
    <property type="term" value="C:cytoplasm"/>
    <property type="evidence" value="ECO:0007669"/>
    <property type="project" value="TreeGrafter"/>
</dbReference>
<feature type="domain" description="SHSP" evidence="3">
    <location>
        <begin position="67"/>
        <end position="174"/>
    </location>
</feature>
<proteinExistence type="inferred from homology"/>
<dbReference type="PANTHER" id="PTHR45640">
    <property type="entry name" value="HEAT SHOCK PROTEIN HSP-12.2-RELATED"/>
    <property type="match status" value="1"/>
</dbReference>
<protein>
    <recommendedName>
        <fullName evidence="3">SHSP domain-containing protein</fullName>
    </recommendedName>
</protein>
<sequence>MEPLCFLHFPVSQPKESRGKSRSSSKTSKTNFNMAFVPFDYQQTGWPIASPWMFAPSGKDAPDMHYDELQKADVGKGAVCNTPRRYSVTLDVHEFNPSDLKVQTKGRKIVVEGKHLEAENRFGSVTKFFKRKFKLPKECELSSVESRLSPQGILCIETKKRERKDSQNVPIVRDFADPFVVEEHF</sequence>
<dbReference type="InterPro" id="IPR008978">
    <property type="entry name" value="HSP20-like_chaperone"/>
</dbReference>
<dbReference type="SUPFAM" id="SSF49764">
    <property type="entry name" value="HSP20-like chaperones"/>
    <property type="match status" value="1"/>
</dbReference>
<dbReference type="WBParaSite" id="MBELARI_LOCUS7777">
    <property type="protein sequence ID" value="MBELARI_LOCUS7777"/>
    <property type="gene ID" value="MBELARI_LOCUS7777"/>
</dbReference>
<organism evidence="4 5">
    <name type="scientific">Mesorhabditis belari</name>
    <dbReference type="NCBI Taxonomy" id="2138241"/>
    <lineage>
        <taxon>Eukaryota</taxon>
        <taxon>Metazoa</taxon>
        <taxon>Ecdysozoa</taxon>
        <taxon>Nematoda</taxon>
        <taxon>Chromadorea</taxon>
        <taxon>Rhabditida</taxon>
        <taxon>Rhabditina</taxon>
        <taxon>Rhabditomorpha</taxon>
        <taxon>Rhabditoidea</taxon>
        <taxon>Rhabditidae</taxon>
        <taxon>Mesorhabditinae</taxon>
        <taxon>Mesorhabditis</taxon>
    </lineage>
</organism>
<dbReference type="InterPro" id="IPR001436">
    <property type="entry name" value="Alpha-crystallin/sHSP_animal"/>
</dbReference>
<keyword evidence="4" id="KW-1185">Reference proteome</keyword>
<accession>A0AAF3FNW1</accession>
<dbReference type="AlphaFoldDB" id="A0AAF3FNW1"/>
<evidence type="ECO:0000256" key="1">
    <source>
        <dbReference type="PROSITE-ProRule" id="PRU00285"/>
    </source>
</evidence>
<evidence type="ECO:0000313" key="5">
    <source>
        <dbReference type="WBParaSite" id="MBELARI_LOCUS7777"/>
    </source>
</evidence>
<comment type="similarity">
    <text evidence="1 2">Belongs to the small heat shock protein (HSP20) family.</text>
</comment>
<dbReference type="PROSITE" id="PS01031">
    <property type="entry name" value="SHSP"/>
    <property type="match status" value="1"/>
</dbReference>
<dbReference type="PRINTS" id="PR00299">
    <property type="entry name" value="ACRYSTALLIN"/>
</dbReference>
<dbReference type="GO" id="GO:0009408">
    <property type="term" value="P:response to heat"/>
    <property type="evidence" value="ECO:0007669"/>
    <property type="project" value="TreeGrafter"/>
</dbReference>
<dbReference type="GO" id="GO:0051082">
    <property type="term" value="F:unfolded protein binding"/>
    <property type="evidence" value="ECO:0007669"/>
    <property type="project" value="TreeGrafter"/>
</dbReference>
<dbReference type="GO" id="GO:0005634">
    <property type="term" value="C:nucleus"/>
    <property type="evidence" value="ECO:0007669"/>
    <property type="project" value="TreeGrafter"/>
</dbReference>
<evidence type="ECO:0000313" key="4">
    <source>
        <dbReference type="Proteomes" id="UP000887575"/>
    </source>
</evidence>
<dbReference type="Gene3D" id="2.60.40.790">
    <property type="match status" value="1"/>
</dbReference>
<dbReference type="CDD" id="cd06526">
    <property type="entry name" value="metazoan_ACD"/>
    <property type="match status" value="1"/>
</dbReference>
<evidence type="ECO:0000256" key="2">
    <source>
        <dbReference type="RuleBase" id="RU003616"/>
    </source>
</evidence>
<dbReference type="Pfam" id="PF00011">
    <property type="entry name" value="HSP20"/>
    <property type="match status" value="1"/>
</dbReference>
<dbReference type="InterPro" id="IPR002068">
    <property type="entry name" value="A-crystallin/Hsp20_dom"/>
</dbReference>
<dbReference type="PANTHER" id="PTHR45640:SF26">
    <property type="entry name" value="RE23625P"/>
    <property type="match status" value="1"/>
</dbReference>
<dbReference type="GO" id="GO:0042026">
    <property type="term" value="P:protein refolding"/>
    <property type="evidence" value="ECO:0007669"/>
    <property type="project" value="TreeGrafter"/>
</dbReference>
<reference evidence="5" key="1">
    <citation type="submission" date="2024-02" db="UniProtKB">
        <authorList>
            <consortium name="WormBaseParasite"/>
        </authorList>
    </citation>
    <scope>IDENTIFICATION</scope>
</reference>
<name>A0AAF3FNW1_9BILA</name>